<dbReference type="EMBL" id="CAVNYO010000104">
    <property type="protein sequence ID" value="CAK5265934.1"/>
    <property type="molecule type" value="Genomic_DNA"/>
</dbReference>
<evidence type="ECO:0000313" key="2">
    <source>
        <dbReference type="EMBL" id="CAK5265934.1"/>
    </source>
</evidence>
<organism evidence="2 4">
    <name type="scientific">Mycena citricolor</name>
    <dbReference type="NCBI Taxonomy" id="2018698"/>
    <lineage>
        <taxon>Eukaryota</taxon>
        <taxon>Fungi</taxon>
        <taxon>Dikarya</taxon>
        <taxon>Basidiomycota</taxon>
        <taxon>Agaricomycotina</taxon>
        <taxon>Agaricomycetes</taxon>
        <taxon>Agaricomycetidae</taxon>
        <taxon>Agaricales</taxon>
        <taxon>Marasmiineae</taxon>
        <taxon>Mycenaceae</taxon>
        <taxon>Mycena</taxon>
    </lineage>
</organism>
<evidence type="ECO:0000256" key="1">
    <source>
        <dbReference type="SAM" id="SignalP"/>
    </source>
</evidence>
<comment type="caution">
    <text evidence="2">The sequence shown here is derived from an EMBL/GenBank/DDBJ whole genome shotgun (WGS) entry which is preliminary data.</text>
</comment>
<name>A0AAD2GXL0_9AGAR</name>
<sequence>MKFSSTILGLVSAALCVQAAPSPAGNQLESRNLLGEIIDALGLGFVQSINATITLDTLTDNLLNITFEAKNSLPFELTLESVKSSAGINGTEYASFAYTFPKPVVIPPFGSASSGEIPNVLLTQGATAALNIIPLGFLDLLDVDITLKALTIDGHLGIPLNITGLKQNNITTSYTLSLV</sequence>
<evidence type="ECO:0000313" key="3">
    <source>
        <dbReference type="EMBL" id="CAK5280917.1"/>
    </source>
</evidence>
<feature type="signal peptide" evidence="1">
    <location>
        <begin position="1"/>
        <end position="19"/>
    </location>
</feature>
<reference evidence="2" key="1">
    <citation type="submission" date="2023-11" db="EMBL/GenBank/DDBJ databases">
        <authorList>
            <person name="De Vega J J."/>
            <person name="De Vega J J."/>
        </authorList>
    </citation>
    <scope>NUCLEOTIDE SEQUENCE</scope>
</reference>
<dbReference type="EMBL" id="CAVNYO010000440">
    <property type="protein sequence ID" value="CAK5280917.1"/>
    <property type="molecule type" value="Genomic_DNA"/>
</dbReference>
<dbReference type="AlphaFoldDB" id="A0AAD2GXL0"/>
<keyword evidence="4" id="KW-1185">Reference proteome</keyword>
<dbReference type="Proteomes" id="UP001295794">
    <property type="component" value="Unassembled WGS sequence"/>
</dbReference>
<accession>A0AAD2GXL0</accession>
<protein>
    <submittedName>
        <fullName evidence="2">Uncharacterized protein</fullName>
    </submittedName>
</protein>
<evidence type="ECO:0000313" key="4">
    <source>
        <dbReference type="Proteomes" id="UP001295794"/>
    </source>
</evidence>
<feature type="chain" id="PRO_5042440687" evidence="1">
    <location>
        <begin position="20"/>
        <end position="179"/>
    </location>
</feature>
<gene>
    <name evidence="3" type="ORF">MYCIT1_LOCUS31645</name>
    <name evidence="2" type="ORF">MYCIT1_LOCUS7334</name>
</gene>
<keyword evidence="1" id="KW-0732">Signal</keyword>
<proteinExistence type="predicted"/>